<sequence length="294" mass="33414">MHREAPLVAAVQEEWWDEETEIHFHSIGILAEQVHAAIWQSILQRDNEKLREAIAAIPQDERRLTLWFYLAIEARNEAAAALLLSAGADLAQIDCYLGGVVEAPYRAIHKHMLELVGRMWEATAYFPDPRPGGGRMPRNRWLAVAAECGHADMVDAMLRWNTDWDLDCALSWAAYNWHYETIKTLTKGHSYSQTAVQNALSHACDVDREDDFEIGCCDKSTEERRRELAQVIRWLVDAGAEPDKTESASNGWPIVACLHMYPEYAEALKALLEKGATNVRYERRGDRGVLVRVE</sequence>
<dbReference type="Gene3D" id="1.25.40.20">
    <property type="entry name" value="Ankyrin repeat-containing domain"/>
    <property type="match status" value="1"/>
</dbReference>
<dbReference type="AlphaFoldDB" id="A0A2H4S6J5"/>
<dbReference type="EMBL" id="CP023322">
    <property type="protein sequence ID" value="ATY58726.1"/>
    <property type="molecule type" value="Genomic_DNA"/>
</dbReference>
<organism evidence="1 2">
    <name type="scientific">Cordyceps militaris</name>
    <name type="common">Caterpillar fungus</name>
    <name type="synonym">Clavaria militaris</name>
    <dbReference type="NCBI Taxonomy" id="73501"/>
    <lineage>
        <taxon>Eukaryota</taxon>
        <taxon>Fungi</taxon>
        <taxon>Dikarya</taxon>
        <taxon>Ascomycota</taxon>
        <taxon>Pezizomycotina</taxon>
        <taxon>Sordariomycetes</taxon>
        <taxon>Hypocreomycetidae</taxon>
        <taxon>Hypocreales</taxon>
        <taxon>Cordycipitaceae</taxon>
        <taxon>Cordyceps</taxon>
    </lineage>
</organism>
<dbReference type="VEuPathDB" id="FungiDB:A9K55_003701"/>
<protein>
    <submittedName>
        <fullName evidence="1">Ankyrin repeats (3 copies) domain-containing</fullName>
    </submittedName>
</protein>
<proteinExistence type="predicted"/>
<dbReference type="OrthoDB" id="341259at2759"/>
<evidence type="ECO:0000313" key="2">
    <source>
        <dbReference type="Proteomes" id="UP000323067"/>
    </source>
</evidence>
<dbReference type="Proteomes" id="UP000323067">
    <property type="component" value="Chromosome iv"/>
</dbReference>
<evidence type="ECO:0000313" key="1">
    <source>
        <dbReference type="EMBL" id="ATY58726.1"/>
    </source>
</evidence>
<name>A0A2H4S6J5_CORMI</name>
<dbReference type="InterPro" id="IPR036770">
    <property type="entry name" value="Ankyrin_rpt-contain_sf"/>
</dbReference>
<accession>A0A2H4S6J5</accession>
<reference evidence="1 2" key="1">
    <citation type="journal article" date="2017" name="BMC Genomics">
        <title>Chromosome level assembly and secondary metabolite potential of the parasitic fungus Cordyceps militaris.</title>
        <authorList>
            <person name="Kramer G.J."/>
            <person name="Nodwell J.R."/>
        </authorList>
    </citation>
    <scope>NUCLEOTIDE SEQUENCE [LARGE SCALE GENOMIC DNA]</scope>
    <source>
        <strain evidence="1 2">ATCC 34164</strain>
    </source>
</reference>
<gene>
    <name evidence="1" type="ORF">A9K55_003701</name>
</gene>
<dbReference type="SUPFAM" id="SSF48403">
    <property type="entry name" value="Ankyrin repeat"/>
    <property type="match status" value="1"/>
</dbReference>